<gene>
    <name evidence="1" type="ORF">Y1Q_0022533</name>
</gene>
<dbReference type="EMBL" id="AKHW03001669">
    <property type="protein sequence ID" value="KYO41122.1"/>
    <property type="molecule type" value="Genomic_DNA"/>
</dbReference>
<protein>
    <submittedName>
        <fullName evidence="1">Uncharacterized protein</fullName>
    </submittedName>
</protein>
<evidence type="ECO:0000313" key="2">
    <source>
        <dbReference type="Proteomes" id="UP000050525"/>
    </source>
</evidence>
<name>A0A151NW39_ALLMI</name>
<dbReference type="AlphaFoldDB" id="A0A151NW39"/>
<keyword evidence="2" id="KW-1185">Reference proteome</keyword>
<proteinExistence type="predicted"/>
<comment type="caution">
    <text evidence="1">The sequence shown here is derived from an EMBL/GenBank/DDBJ whole genome shotgun (WGS) entry which is preliminary data.</text>
</comment>
<reference evidence="1 2" key="1">
    <citation type="journal article" date="2012" name="Genome Biol.">
        <title>Sequencing three crocodilian genomes to illuminate the evolution of archosaurs and amniotes.</title>
        <authorList>
            <person name="St John J.A."/>
            <person name="Braun E.L."/>
            <person name="Isberg S.R."/>
            <person name="Miles L.G."/>
            <person name="Chong A.Y."/>
            <person name="Gongora J."/>
            <person name="Dalzell P."/>
            <person name="Moran C."/>
            <person name="Bed'hom B."/>
            <person name="Abzhanov A."/>
            <person name="Burgess S.C."/>
            <person name="Cooksey A.M."/>
            <person name="Castoe T.A."/>
            <person name="Crawford N.G."/>
            <person name="Densmore L.D."/>
            <person name="Drew J.C."/>
            <person name="Edwards S.V."/>
            <person name="Faircloth B.C."/>
            <person name="Fujita M.K."/>
            <person name="Greenwold M.J."/>
            <person name="Hoffmann F.G."/>
            <person name="Howard J.M."/>
            <person name="Iguchi T."/>
            <person name="Janes D.E."/>
            <person name="Khan S.Y."/>
            <person name="Kohno S."/>
            <person name="de Koning A.J."/>
            <person name="Lance S.L."/>
            <person name="McCarthy F.M."/>
            <person name="McCormack J.E."/>
            <person name="Merchant M.E."/>
            <person name="Peterson D.G."/>
            <person name="Pollock D.D."/>
            <person name="Pourmand N."/>
            <person name="Raney B.J."/>
            <person name="Roessler K.A."/>
            <person name="Sanford J.R."/>
            <person name="Sawyer R.H."/>
            <person name="Schmidt C.J."/>
            <person name="Triplett E.W."/>
            <person name="Tuberville T.D."/>
            <person name="Venegas-Anaya M."/>
            <person name="Howard J.T."/>
            <person name="Jarvis E.D."/>
            <person name="Guillette L.J.Jr."/>
            <person name="Glenn T.C."/>
            <person name="Green R.E."/>
            <person name="Ray D.A."/>
        </authorList>
    </citation>
    <scope>NUCLEOTIDE SEQUENCE [LARGE SCALE GENOMIC DNA]</scope>
    <source>
        <strain evidence="1">KSC_2009_1</strain>
    </source>
</reference>
<organism evidence="1 2">
    <name type="scientific">Alligator mississippiensis</name>
    <name type="common">American alligator</name>
    <dbReference type="NCBI Taxonomy" id="8496"/>
    <lineage>
        <taxon>Eukaryota</taxon>
        <taxon>Metazoa</taxon>
        <taxon>Chordata</taxon>
        <taxon>Craniata</taxon>
        <taxon>Vertebrata</taxon>
        <taxon>Euteleostomi</taxon>
        <taxon>Archelosauria</taxon>
        <taxon>Archosauria</taxon>
        <taxon>Crocodylia</taxon>
        <taxon>Alligatoridae</taxon>
        <taxon>Alligatorinae</taxon>
        <taxon>Alligator</taxon>
    </lineage>
</organism>
<accession>A0A151NW39</accession>
<dbReference type="Proteomes" id="UP000050525">
    <property type="component" value="Unassembled WGS sequence"/>
</dbReference>
<sequence>MTKDDDLEAYIEAFEQHALATGLDKRYWASQLGALVVGKAQAAYWALSRDDALDYEHVKEAILARDAKVAHKKIQNREGWLGEIEESEGSADEMDAVDLSDLTSSFLFREAQEEDPDIGAFQGQAQEQFLLGCVFEMQANTQDFALLLLFPSTSSLLKQGTVWSWGEYKLTEEKAAVEK</sequence>
<evidence type="ECO:0000313" key="1">
    <source>
        <dbReference type="EMBL" id="KYO41122.1"/>
    </source>
</evidence>